<reference evidence="6 7" key="1">
    <citation type="submission" date="2024-10" db="EMBL/GenBank/DDBJ databases">
        <title>The Natural Products Discovery Center: Release of the First 8490 Sequenced Strains for Exploring Actinobacteria Biosynthetic Diversity.</title>
        <authorList>
            <person name="Kalkreuter E."/>
            <person name="Kautsar S.A."/>
            <person name="Yang D."/>
            <person name="Bader C.D."/>
            <person name="Teijaro C.N."/>
            <person name="Fluegel L."/>
            <person name="Davis C.M."/>
            <person name="Simpson J.R."/>
            <person name="Lauterbach L."/>
            <person name="Steele A.D."/>
            <person name="Gui C."/>
            <person name="Meng S."/>
            <person name="Li G."/>
            <person name="Viehrig K."/>
            <person name="Ye F."/>
            <person name="Su P."/>
            <person name="Kiefer A.F."/>
            <person name="Nichols A."/>
            <person name="Cepeda A.J."/>
            <person name="Yan W."/>
            <person name="Fan B."/>
            <person name="Jiang Y."/>
            <person name="Adhikari A."/>
            <person name="Zheng C.-J."/>
            <person name="Schuster L."/>
            <person name="Cowan T.M."/>
            <person name="Smanski M.J."/>
            <person name="Chevrette M.G."/>
            <person name="De Carvalho L.P.S."/>
            <person name="Shen B."/>
        </authorList>
    </citation>
    <scope>NUCLEOTIDE SEQUENCE [LARGE SCALE GENOMIC DNA]</scope>
    <source>
        <strain evidence="6 7">NPDC053399</strain>
    </source>
</reference>
<dbReference type="PANTHER" id="PTHR43046:SF14">
    <property type="entry name" value="MUTT_NUDIX FAMILY PROTEIN"/>
    <property type="match status" value="1"/>
</dbReference>
<dbReference type="InterPro" id="IPR020476">
    <property type="entry name" value="Nudix_hydrolase"/>
</dbReference>
<evidence type="ECO:0000256" key="3">
    <source>
        <dbReference type="ARBA" id="ARBA00022801"/>
    </source>
</evidence>
<evidence type="ECO:0000259" key="5">
    <source>
        <dbReference type="PROSITE" id="PS51462"/>
    </source>
</evidence>
<protein>
    <submittedName>
        <fullName evidence="6">NUDIX domain-containing protein</fullName>
    </submittedName>
</protein>
<dbReference type="InterPro" id="IPR015797">
    <property type="entry name" value="NUDIX_hydrolase-like_dom_sf"/>
</dbReference>
<dbReference type="Proteomes" id="UP001614394">
    <property type="component" value="Unassembled WGS sequence"/>
</dbReference>
<keyword evidence="3 4" id="KW-0378">Hydrolase</keyword>
<dbReference type="PANTHER" id="PTHR43046">
    <property type="entry name" value="GDP-MANNOSE MANNOSYL HYDROLASE"/>
    <property type="match status" value="1"/>
</dbReference>
<feature type="domain" description="Nudix hydrolase" evidence="5">
    <location>
        <begin position="46"/>
        <end position="174"/>
    </location>
</feature>
<accession>A0ABW8C3R5</accession>
<comment type="similarity">
    <text evidence="2 4">Belongs to the Nudix hydrolase family.</text>
</comment>
<dbReference type="InterPro" id="IPR000086">
    <property type="entry name" value="NUDIX_hydrolase_dom"/>
</dbReference>
<comment type="cofactor">
    <cofactor evidence="1">
        <name>Mg(2+)</name>
        <dbReference type="ChEBI" id="CHEBI:18420"/>
    </cofactor>
</comment>
<dbReference type="CDD" id="cd04699">
    <property type="entry name" value="NUDIX_MutT_Nudt1"/>
    <property type="match status" value="1"/>
</dbReference>
<evidence type="ECO:0000256" key="2">
    <source>
        <dbReference type="ARBA" id="ARBA00005582"/>
    </source>
</evidence>
<dbReference type="PROSITE" id="PS51462">
    <property type="entry name" value="NUDIX"/>
    <property type="match status" value="1"/>
</dbReference>
<evidence type="ECO:0000256" key="4">
    <source>
        <dbReference type="RuleBase" id="RU003476"/>
    </source>
</evidence>
<gene>
    <name evidence="6" type="ORF">ACIGXA_09385</name>
</gene>
<sequence>MTDCQRTDAGFVESASEPSCYVPKTSELPLLPALKDVMDTPIEHTPRAFPISIKGVAVNGDGQVLLLKNERNEWELPGGKIEIGESPEACVVRELEEETGWEVKAGLLLDTWMYEPLPGRYVFIVTYGCLVLTPDRPPAISNEHKEIGLFAEHEVSGLVMPDGYKQSIATWHTRLRDSRGRGQ</sequence>
<dbReference type="PROSITE" id="PS00893">
    <property type="entry name" value="NUDIX_BOX"/>
    <property type="match status" value="1"/>
</dbReference>
<dbReference type="Gene3D" id="3.90.79.10">
    <property type="entry name" value="Nucleoside Triphosphate Pyrophosphohydrolase"/>
    <property type="match status" value="1"/>
</dbReference>
<evidence type="ECO:0000313" key="7">
    <source>
        <dbReference type="Proteomes" id="UP001614394"/>
    </source>
</evidence>
<name>A0ABW8C3R5_9ACTN</name>
<dbReference type="RefSeq" id="WP_399646266.1">
    <property type="nucleotide sequence ID" value="NZ_JBITYG010000002.1"/>
</dbReference>
<dbReference type="InterPro" id="IPR020084">
    <property type="entry name" value="NUDIX_hydrolase_CS"/>
</dbReference>
<evidence type="ECO:0000313" key="6">
    <source>
        <dbReference type="EMBL" id="MFI9100728.1"/>
    </source>
</evidence>
<dbReference type="EMBL" id="JBITYG010000002">
    <property type="protein sequence ID" value="MFI9100728.1"/>
    <property type="molecule type" value="Genomic_DNA"/>
</dbReference>
<dbReference type="Pfam" id="PF00293">
    <property type="entry name" value="NUDIX"/>
    <property type="match status" value="1"/>
</dbReference>
<keyword evidence="7" id="KW-1185">Reference proteome</keyword>
<proteinExistence type="inferred from homology"/>
<comment type="caution">
    <text evidence="6">The sequence shown here is derived from an EMBL/GenBank/DDBJ whole genome shotgun (WGS) entry which is preliminary data.</text>
</comment>
<evidence type="ECO:0000256" key="1">
    <source>
        <dbReference type="ARBA" id="ARBA00001946"/>
    </source>
</evidence>
<dbReference type="SUPFAM" id="SSF55811">
    <property type="entry name" value="Nudix"/>
    <property type="match status" value="1"/>
</dbReference>
<dbReference type="PRINTS" id="PR00502">
    <property type="entry name" value="NUDIXFAMILY"/>
</dbReference>
<organism evidence="6 7">
    <name type="scientific">Streptomyces fildesensis</name>
    <dbReference type="NCBI Taxonomy" id="375757"/>
    <lineage>
        <taxon>Bacteria</taxon>
        <taxon>Bacillati</taxon>
        <taxon>Actinomycetota</taxon>
        <taxon>Actinomycetes</taxon>
        <taxon>Kitasatosporales</taxon>
        <taxon>Streptomycetaceae</taxon>
        <taxon>Streptomyces</taxon>
    </lineage>
</organism>